<dbReference type="NCBIfam" id="NF041925">
    <property type="entry name" value="QatC"/>
    <property type="match status" value="1"/>
</dbReference>
<dbReference type="AlphaFoldDB" id="A0A9R1C7N2"/>
<evidence type="ECO:0008006" key="3">
    <source>
        <dbReference type="Google" id="ProtNLM"/>
    </source>
</evidence>
<dbReference type="InterPro" id="IPR014729">
    <property type="entry name" value="Rossmann-like_a/b/a_fold"/>
</dbReference>
<sequence>MGTLNIHVNFIPSENIRKFGKFRLSFTDGNNVEHSVETKFNFESLWRIGGETDSIAFDFLVFSVIVYDIDRAINRHRFSDDGWMRNLSIIDIPAVNDVAMNQAATLFVKAVNFLTGDQWSFRFVHIEPYTYNPEVERLNVDDYQKVSLFSGGLDSLIGFVDEAYTLDGNKKILLISHVEQGKEGKDQKRILTKCSVNGHPYQGKFTQLSVSAGLKPSTWVNNPGPEGTFRSRSLLFFAMGLYACYHISPNTPLIVPENGTISINIPLDKGRRSSCSTRTTHPTFIHRLEDAISAIGIMNKLYNPYRLKSKADMMFETFTNVDKKQVLLGLYQDSCSCAKRSHKRWWDRKEGVNHCGKCLPCIYRRVALDIVGLDDPSQIGIDIFNSRHFRITDHSQQSSSDVRSLLYFLRNRCNYETIAQELRLNGVTDVHELADYVRLALHSYDQIKDWIRRKGTTTIKSMAGL</sequence>
<keyword evidence="2" id="KW-1185">Reference proteome</keyword>
<organism evidence="1 2">
    <name type="scientific">Prevotella lacticifex</name>
    <dbReference type="NCBI Taxonomy" id="2854755"/>
    <lineage>
        <taxon>Bacteria</taxon>
        <taxon>Pseudomonadati</taxon>
        <taxon>Bacteroidota</taxon>
        <taxon>Bacteroidia</taxon>
        <taxon>Bacteroidales</taxon>
        <taxon>Prevotellaceae</taxon>
        <taxon>Prevotella</taxon>
    </lineage>
</organism>
<protein>
    <recommendedName>
        <fullName evidence="3">7-cyano-7-deazaguanine synthase</fullName>
    </recommendedName>
</protein>
<evidence type="ECO:0000313" key="2">
    <source>
        <dbReference type="Proteomes" id="UP000825483"/>
    </source>
</evidence>
<evidence type="ECO:0000313" key="1">
    <source>
        <dbReference type="EMBL" id="GJG57511.1"/>
    </source>
</evidence>
<dbReference type="GeneID" id="72468416"/>
<dbReference type="RefSeq" id="WP_223929550.1">
    <property type="nucleotide sequence ID" value="NZ_BPTU01000003.1"/>
</dbReference>
<reference evidence="1" key="1">
    <citation type="journal article" date="2022" name="Int. J. Syst. Evol. Microbiol.">
        <title>Prevotella lacticifex sp. nov., isolated from the rumen of cows.</title>
        <authorList>
            <person name="Shinkai T."/>
            <person name="Ikeyama N."/>
            <person name="Kumagai M."/>
            <person name="Ohmori H."/>
            <person name="Sakamoto M."/>
            <person name="Ohkuma M."/>
            <person name="Mitsumori M."/>
        </authorList>
    </citation>
    <scope>NUCLEOTIDE SEQUENCE</scope>
    <source>
        <strain evidence="1">R5076</strain>
    </source>
</reference>
<name>A0A9R1C7N2_9BACT</name>
<proteinExistence type="predicted"/>
<accession>A0A9R1C7N2</accession>
<comment type="caution">
    <text evidence="1">The sequence shown here is derived from an EMBL/GenBank/DDBJ whole genome shotgun (WGS) entry which is preliminary data.</text>
</comment>
<gene>
    <name evidence="1" type="ORF">PRLR5076_03620</name>
</gene>
<dbReference type="InterPro" id="IPR049676">
    <property type="entry name" value="QatC"/>
</dbReference>
<dbReference type="Gene3D" id="3.40.50.620">
    <property type="entry name" value="HUPs"/>
    <property type="match status" value="1"/>
</dbReference>
<dbReference type="Proteomes" id="UP000825483">
    <property type="component" value="Unassembled WGS sequence"/>
</dbReference>
<dbReference type="EMBL" id="BPUB01000001">
    <property type="protein sequence ID" value="GJG57511.1"/>
    <property type="molecule type" value="Genomic_DNA"/>
</dbReference>